<dbReference type="InterPro" id="IPR029144">
    <property type="entry name" value="Thr_synth_N"/>
</dbReference>
<dbReference type="GO" id="GO:0030170">
    <property type="term" value="F:pyridoxal phosphate binding"/>
    <property type="evidence" value="ECO:0007669"/>
    <property type="project" value="InterPro"/>
</dbReference>
<evidence type="ECO:0000256" key="12">
    <source>
        <dbReference type="PIRSR" id="PIRSR604450-51"/>
    </source>
</evidence>
<evidence type="ECO:0000256" key="2">
    <source>
        <dbReference type="ARBA" id="ARBA00004979"/>
    </source>
</evidence>
<evidence type="ECO:0000256" key="9">
    <source>
        <dbReference type="ARBA" id="ARBA00023239"/>
    </source>
</evidence>
<comment type="cofactor">
    <cofactor evidence="1 12">
        <name>pyridoxal 5'-phosphate</name>
        <dbReference type="ChEBI" id="CHEBI:597326"/>
    </cofactor>
</comment>
<dbReference type="Gene3D" id="3.90.1380.10">
    <property type="entry name" value="Threonine synthase, N-terminal domain"/>
    <property type="match status" value="1"/>
</dbReference>
<evidence type="ECO:0000256" key="6">
    <source>
        <dbReference type="ARBA" id="ARBA00022605"/>
    </source>
</evidence>
<accession>A0A2R4BN96</accession>
<keyword evidence="7" id="KW-0791">Threonine biosynthesis</keyword>
<dbReference type="Pfam" id="PF00291">
    <property type="entry name" value="PALP"/>
    <property type="match status" value="1"/>
</dbReference>
<dbReference type="Pfam" id="PF14821">
    <property type="entry name" value="Thr_synth_N"/>
    <property type="match status" value="1"/>
</dbReference>
<feature type="domain" description="Tryptophan synthase beta chain-like PALP" evidence="13">
    <location>
        <begin position="129"/>
        <end position="357"/>
    </location>
</feature>
<organism evidence="15 16">
    <name type="scientific">Thauera aromatica K172</name>
    <dbReference type="NCBI Taxonomy" id="44139"/>
    <lineage>
        <taxon>Bacteria</taxon>
        <taxon>Pseudomonadati</taxon>
        <taxon>Pseudomonadota</taxon>
        <taxon>Betaproteobacteria</taxon>
        <taxon>Rhodocyclales</taxon>
        <taxon>Zoogloeaceae</taxon>
        <taxon>Thauera</taxon>
    </lineage>
</organism>
<dbReference type="PROSITE" id="PS00165">
    <property type="entry name" value="DEHYDRATASE_SER_THR"/>
    <property type="match status" value="1"/>
</dbReference>
<comment type="similarity">
    <text evidence="3">Belongs to the threonine synthase family.</text>
</comment>
<evidence type="ECO:0000256" key="11">
    <source>
        <dbReference type="NCBIfam" id="TIGR00260"/>
    </source>
</evidence>
<dbReference type="PANTHER" id="PTHR42690">
    <property type="entry name" value="THREONINE SYNTHASE FAMILY MEMBER"/>
    <property type="match status" value="1"/>
</dbReference>
<dbReference type="KEGG" id="tak:Tharo_1785"/>
<evidence type="ECO:0000256" key="10">
    <source>
        <dbReference type="ARBA" id="ARBA00049144"/>
    </source>
</evidence>
<evidence type="ECO:0000256" key="5">
    <source>
        <dbReference type="ARBA" id="ARBA00018679"/>
    </source>
</evidence>
<dbReference type="Gene3D" id="3.40.50.1100">
    <property type="match status" value="2"/>
</dbReference>
<comment type="pathway">
    <text evidence="2">Amino-acid biosynthesis; L-threonine biosynthesis; L-threonine from L-aspartate: step 5/5.</text>
</comment>
<comment type="catalytic activity">
    <reaction evidence="10">
        <text>O-phospho-L-homoserine + H2O = L-threonine + phosphate</text>
        <dbReference type="Rhea" id="RHEA:10840"/>
        <dbReference type="ChEBI" id="CHEBI:15377"/>
        <dbReference type="ChEBI" id="CHEBI:43474"/>
        <dbReference type="ChEBI" id="CHEBI:57590"/>
        <dbReference type="ChEBI" id="CHEBI:57926"/>
        <dbReference type="EC" id="4.2.3.1"/>
    </reaction>
</comment>
<evidence type="ECO:0000313" key="15">
    <source>
        <dbReference type="EMBL" id="AVR88694.1"/>
    </source>
</evidence>
<dbReference type="InterPro" id="IPR004450">
    <property type="entry name" value="Thr_synthase-like"/>
</dbReference>
<dbReference type="EMBL" id="CP028339">
    <property type="protein sequence ID" value="AVR88694.1"/>
    <property type="molecule type" value="Genomic_DNA"/>
</dbReference>
<evidence type="ECO:0000259" key="13">
    <source>
        <dbReference type="Pfam" id="PF00291"/>
    </source>
</evidence>
<evidence type="ECO:0000313" key="16">
    <source>
        <dbReference type="Proteomes" id="UP000241885"/>
    </source>
</evidence>
<dbReference type="SUPFAM" id="SSF53686">
    <property type="entry name" value="Tryptophan synthase beta subunit-like PLP-dependent enzymes"/>
    <property type="match status" value="1"/>
</dbReference>
<dbReference type="EC" id="4.2.3.1" evidence="4 11"/>
<evidence type="ECO:0000256" key="8">
    <source>
        <dbReference type="ARBA" id="ARBA00022898"/>
    </source>
</evidence>
<dbReference type="UniPathway" id="UPA00050">
    <property type="reaction ID" value="UER00065"/>
</dbReference>
<reference evidence="15 16" key="1">
    <citation type="submission" date="2018-03" db="EMBL/GenBank/DDBJ databases">
        <title>Complete genome sequence of Thauera aromatica, a model organism for studying aromatic compound degradation under denitrifying conditions.</title>
        <authorList>
            <person name="Lo H.-Y."/>
            <person name="Goris T."/>
            <person name="Boll M."/>
            <person name="Mueller J.A."/>
        </authorList>
    </citation>
    <scope>NUCLEOTIDE SEQUENCE [LARGE SCALE GENOMIC DNA]</scope>
    <source>
        <strain evidence="15 16">K172</strain>
    </source>
</reference>
<dbReference type="InterPro" id="IPR051166">
    <property type="entry name" value="Threonine_Synthase"/>
</dbReference>
<keyword evidence="6" id="KW-0028">Amino-acid biosynthesis</keyword>
<keyword evidence="16" id="KW-1185">Reference proteome</keyword>
<dbReference type="InterPro" id="IPR000634">
    <property type="entry name" value="Ser/Thr_deHydtase_PyrdxlP-BS"/>
</dbReference>
<dbReference type="PANTHER" id="PTHR42690:SF1">
    <property type="entry name" value="THREONINE SYNTHASE-LIKE 2"/>
    <property type="match status" value="1"/>
</dbReference>
<name>A0A2R4BN96_THAAR</name>
<dbReference type="InterPro" id="IPR036052">
    <property type="entry name" value="TrpB-like_PALP_sf"/>
</dbReference>
<evidence type="ECO:0000259" key="14">
    <source>
        <dbReference type="Pfam" id="PF14821"/>
    </source>
</evidence>
<protein>
    <recommendedName>
        <fullName evidence="5 11">Threonine synthase</fullName>
        <ecNumber evidence="4 11">4.2.3.1</ecNumber>
    </recommendedName>
</protein>
<sequence>MRSGACIDNVILEDCFVKYISTRGHAGQPANPEFCDILLGGLAPDGGLYLPETYPQVTRAELDAWRGLSYAELAFAILSKFITDIPPADLKAICDKTYTAEVYCHVREGDRAADITPVHWLEEGRLGLLELSNGPTLAFKDMAMQLLGNLFEYVLAKRGETINILGATSGDTGSAAEYAMRGKHGVRVFMLSPHGLMSPFQRAQMYSLQDDNIFNIAVSGMFDDAQDIVKAVSNDHAFKAKYKIGAVNSINWARVAAQIVYYFKGYFAATASNDEQVAFCVPSGNFGNICAGHIARRMGLPVAKLILATNENDVLDEFFRTGVYRPRKAAETHVTSSPSMDISKASNFERFVFDLVGRDPQKVSALWAEVDAGRAFDLSASPEFAAIAEFGFVSGASSHTDRLATIRKVFDQYGVMIDTHTADALKVAWQQEGAIPAGVPVLVLETALAVKFAETIREALGREPERPADLDGIESLPQRVEVMAPDTDAVKRFIVDRVGA</sequence>
<dbReference type="InterPro" id="IPR037158">
    <property type="entry name" value="Thr_synth_N_sf"/>
</dbReference>
<gene>
    <name evidence="15" type="ORF">Tharo_1785</name>
</gene>
<dbReference type="CDD" id="cd01560">
    <property type="entry name" value="Thr-synth_2"/>
    <property type="match status" value="1"/>
</dbReference>
<evidence type="ECO:0000256" key="1">
    <source>
        <dbReference type="ARBA" id="ARBA00001933"/>
    </source>
</evidence>
<dbReference type="GO" id="GO:0009088">
    <property type="term" value="P:threonine biosynthetic process"/>
    <property type="evidence" value="ECO:0007669"/>
    <property type="project" value="UniProtKB-UniRule"/>
</dbReference>
<evidence type="ECO:0000256" key="7">
    <source>
        <dbReference type="ARBA" id="ARBA00022697"/>
    </source>
</evidence>
<evidence type="ECO:0000256" key="3">
    <source>
        <dbReference type="ARBA" id="ARBA00005517"/>
    </source>
</evidence>
<dbReference type="InterPro" id="IPR001926">
    <property type="entry name" value="TrpB-like_PALP"/>
</dbReference>
<keyword evidence="9 15" id="KW-0456">Lyase</keyword>
<proteinExistence type="inferred from homology"/>
<dbReference type="Proteomes" id="UP000241885">
    <property type="component" value="Chromosome"/>
</dbReference>
<feature type="domain" description="Threonine synthase N-terminal" evidence="14">
    <location>
        <begin position="18"/>
        <end position="98"/>
    </location>
</feature>
<keyword evidence="8 12" id="KW-0663">Pyridoxal phosphate</keyword>
<dbReference type="NCBIfam" id="TIGR00260">
    <property type="entry name" value="thrC"/>
    <property type="match status" value="1"/>
</dbReference>
<feature type="modified residue" description="N6-(pyridoxal phosphate)lysine" evidence="12">
    <location>
        <position position="140"/>
    </location>
</feature>
<dbReference type="Pfam" id="PF24857">
    <property type="entry name" value="THR4_C"/>
    <property type="match status" value="1"/>
</dbReference>
<dbReference type="AlphaFoldDB" id="A0A2R4BN96"/>
<dbReference type="GO" id="GO:0004795">
    <property type="term" value="F:threonine synthase activity"/>
    <property type="evidence" value="ECO:0007669"/>
    <property type="project" value="UniProtKB-UniRule"/>
</dbReference>
<evidence type="ECO:0000256" key="4">
    <source>
        <dbReference type="ARBA" id="ARBA00013028"/>
    </source>
</evidence>